<dbReference type="RefSeq" id="XP_021836115.1">
    <property type="nucleotide sequence ID" value="XM_021980423.2"/>
</dbReference>
<dbReference type="Pfam" id="PF00076">
    <property type="entry name" value="RRM_1"/>
    <property type="match status" value="1"/>
</dbReference>
<accession>A0A9R0JIY2</accession>
<protein>
    <recommendedName>
        <fullName evidence="2">RRM domain-containing protein</fullName>
    </recommendedName>
</protein>
<dbReference type="PROSITE" id="PS50102">
    <property type="entry name" value="RRM"/>
    <property type="match status" value="1"/>
</dbReference>
<dbReference type="CDD" id="cd00590">
    <property type="entry name" value="RRM_SF"/>
    <property type="match status" value="1"/>
</dbReference>
<dbReference type="Gene3D" id="3.30.70.330">
    <property type="match status" value="1"/>
</dbReference>
<organism evidence="3 4">
    <name type="scientific">Spinacia oleracea</name>
    <name type="common">Spinach</name>
    <dbReference type="NCBI Taxonomy" id="3562"/>
    <lineage>
        <taxon>Eukaryota</taxon>
        <taxon>Viridiplantae</taxon>
        <taxon>Streptophyta</taxon>
        <taxon>Embryophyta</taxon>
        <taxon>Tracheophyta</taxon>
        <taxon>Spermatophyta</taxon>
        <taxon>Magnoliopsida</taxon>
        <taxon>eudicotyledons</taxon>
        <taxon>Gunneridae</taxon>
        <taxon>Pentapetalae</taxon>
        <taxon>Caryophyllales</taxon>
        <taxon>Chenopodiaceae</taxon>
        <taxon>Chenopodioideae</taxon>
        <taxon>Anserineae</taxon>
        <taxon>Spinacia</taxon>
    </lineage>
</organism>
<keyword evidence="1" id="KW-0694">RNA-binding</keyword>
<dbReference type="PANTHER" id="PTHR36309:SF1">
    <property type="entry name" value="RNA-BINDING (RRM_RBD_RNP MOTIFS) FAMILY PROTEIN"/>
    <property type="match status" value="1"/>
</dbReference>
<sequence length="200" mass="22944">MGSEQEKKEYADFMEKVKRTVYLDNLSPQVTDAVIKTAFDQYGTAISIHFIQNHIEPNYIGKCALVELENAKQAKSILEVLSSYPFMMSGMPRPVRGRPAVPEMFDDRPPKPGRKIQVYWVDPKDPQFEVAQKLKNLVKQHVAEQTFLQKKQLEEEEKLSKQQAEALKGHYQKYEMIDSTLGDGTSKRLSKCYGVNLNDD</sequence>
<evidence type="ECO:0000256" key="1">
    <source>
        <dbReference type="PROSITE-ProRule" id="PRU00176"/>
    </source>
</evidence>
<evidence type="ECO:0000259" key="2">
    <source>
        <dbReference type="PROSITE" id="PS50102"/>
    </source>
</evidence>
<dbReference type="OrthoDB" id="1913496at2759"/>
<dbReference type="Proteomes" id="UP000813463">
    <property type="component" value="Chromosome 4"/>
</dbReference>
<reference evidence="3" key="1">
    <citation type="journal article" date="2021" name="Nat. Commun.">
        <title>Genomic analyses provide insights into spinach domestication and the genetic basis of agronomic traits.</title>
        <authorList>
            <person name="Cai X."/>
            <person name="Sun X."/>
            <person name="Xu C."/>
            <person name="Sun H."/>
            <person name="Wang X."/>
            <person name="Ge C."/>
            <person name="Zhang Z."/>
            <person name="Wang Q."/>
            <person name="Fei Z."/>
            <person name="Jiao C."/>
            <person name="Wang Q."/>
        </authorList>
    </citation>
    <scope>NUCLEOTIDE SEQUENCE [LARGE SCALE GENOMIC DNA]</scope>
    <source>
        <strain evidence="3">cv. Varoflay</strain>
    </source>
</reference>
<dbReference type="AlphaFoldDB" id="A0A9R0JIY2"/>
<evidence type="ECO:0000313" key="4">
    <source>
        <dbReference type="RefSeq" id="XP_021836115.1"/>
    </source>
</evidence>
<dbReference type="GO" id="GO:0003723">
    <property type="term" value="F:RNA binding"/>
    <property type="evidence" value="ECO:0007669"/>
    <property type="project" value="UniProtKB-UniRule"/>
</dbReference>
<feature type="domain" description="RRM" evidence="2">
    <location>
        <begin position="19"/>
        <end position="123"/>
    </location>
</feature>
<dbReference type="InterPro" id="IPR053316">
    <property type="entry name" value="Epigenetic_reg_gene_expr"/>
</dbReference>
<keyword evidence="3" id="KW-1185">Reference proteome</keyword>
<dbReference type="InterPro" id="IPR035979">
    <property type="entry name" value="RBD_domain_sf"/>
</dbReference>
<dbReference type="SUPFAM" id="SSF54928">
    <property type="entry name" value="RNA-binding domain, RBD"/>
    <property type="match status" value="1"/>
</dbReference>
<reference evidence="4" key="2">
    <citation type="submission" date="2025-08" db="UniProtKB">
        <authorList>
            <consortium name="RefSeq"/>
        </authorList>
    </citation>
    <scope>IDENTIFICATION</scope>
    <source>
        <tissue evidence="4">Leaf</tissue>
    </source>
</reference>
<dbReference type="InterPro" id="IPR012677">
    <property type="entry name" value="Nucleotide-bd_a/b_plait_sf"/>
</dbReference>
<dbReference type="PANTHER" id="PTHR36309">
    <property type="entry name" value="RNA-BINDING (RRM/RBD/RNP MOTIFS) FAMILY PROTEIN"/>
    <property type="match status" value="1"/>
</dbReference>
<gene>
    <name evidence="4" type="primary">LOC110775824</name>
</gene>
<dbReference type="KEGG" id="soe:110775824"/>
<dbReference type="InterPro" id="IPR000504">
    <property type="entry name" value="RRM_dom"/>
</dbReference>
<proteinExistence type="predicted"/>
<evidence type="ECO:0000313" key="3">
    <source>
        <dbReference type="Proteomes" id="UP000813463"/>
    </source>
</evidence>
<dbReference type="GeneID" id="110775824"/>
<name>A0A9R0JIY2_SPIOL</name>